<organism evidence="9 10">
    <name type="scientific">Phialemonium thermophilum</name>
    <dbReference type="NCBI Taxonomy" id="223376"/>
    <lineage>
        <taxon>Eukaryota</taxon>
        <taxon>Fungi</taxon>
        <taxon>Dikarya</taxon>
        <taxon>Ascomycota</taxon>
        <taxon>Pezizomycotina</taxon>
        <taxon>Sordariomycetes</taxon>
        <taxon>Sordariomycetidae</taxon>
        <taxon>Cephalothecales</taxon>
        <taxon>Cephalothecaceae</taxon>
        <taxon>Phialemonium</taxon>
    </lineage>
</organism>
<feature type="region of interest" description="Disordered" evidence="6">
    <location>
        <begin position="1"/>
        <end position="35"/>
    </location>
</feature>
<keyword evidence="3 7" id="KW-0812">Transmembrane</keyword>
<dbReference type="PROSITE" id="PS50850">
    <property type="entry name" value="MFS"/>
    <property type="match status" value="1"/>
</dbReference>
<dbReference type="PANTHER" id="PTHR43791:SF59">
    <property type="entry name" value="TRANSPORTER, PUTATIVE (AFU_ORTHOLOGUE AFUA_1G06550)-RELATED"/>
    <property type="match status" value="1"/>
</dbReference>
<feature type="transmembrane region" description="Helical" evidence="7">
    <location>
        <begin position="438"/>
        <end position="454"/>
    </location>
</feature>
<keyword evidence="4 7" id="KW-1133">Transmembrane helix</keyword>
<evidence type="ECO:0000313" key="10">
    <source>
        <dbReference type="Proteomes" id="UP001586593"/>
    </source>
</evidence>
<feature type="transmembrane region" description="Helical" evidence="7">
    <location>
        <begin position="181"/>
        <end position="201"/>
    </location>
</feature>
<feature type="transmembrane region" description="Helical" evidence="7">
    <location>
        <begin position="474"/>
        <end position="494"/>
    </location>
</feature>
<evidence type="ECO:0000256" key="2">
    <source>
        <dbReference type="ARBA" id="ARBA00022448"/>
    </source>
</evidence>
<evidence type="ECO:0000256" key="3">
    <source>
        <dbReference type="ARBA" id="ARBA00022692"/>
    </source>
</evidence>
<feature type="transmembrane region" description="Helical" evidence="7">
    <location>
        <begin position="243"/>
        <end position="263"/>
    </location>
</feature>
<feature type="domain" description="Major facilitator superfamily (MFS) profile" evidence="8">
    <location>
        <begin position="84"/>
        <end position="499"/>
    </location>
</feature>
<evidence type="ECO:0000256" key="1">
    <source>
        <dbReference type="ARBA" id="ARBA00004141"/>
    </source>
</evidence>
<dbReference type="InterPro" id="IPR036259">
    <property type="entry name" value="MFS_trans_sf"/>
</dbReference>
<evidence type="ECO:0000259" key="8">
    <source>
        <dbReference type="PROSITE" id="PS50850"/>
    </source>
</evidence>
<evidence type="ECO:0000313" key="9">
    <source>
        <dbReference type="EMBL" id="KAL1876344.1"/>
    </source>
</evidence>
<dbReference type="EMBL" id="JAZHXJ010000081">
    <property type="protein sequence ID" value="KAL1876344.1"/>
    <property type="molecule type" value="Genomic_DNA"/>
</dbReference>
<dbReference type="InterPro" id="IPR020846">
    <property type="entry name" value="MFS_dom"/>
</dbReference>
<dbReference type="SUPFAM" id="SSF103473">
    <property type="entry name" value="MFS general substrate transporter"/>
    <property type="match status" value="1"/>
</dbReference>
<dbReference type="Pfam" id="PF07690">
    <property type="entry name" value="MFS_1"/>
    <property type="match status" value="1"/>
</dbReference>
<accession>A0ABR3XKW0</accession>
<feature type="transmembrane region" description="Helical" evidence="7">
    <location>
        <begin position="123"/>
        <end position="144"/>
    </location>
</feature>
<feature type="transmembrane region" description="Helical" evidence="7">
    <location>
        <begin position="347"/>
        <end position="365"/>
    </location>
</feature>
<feature type="transmembrane region" description="Helical" evidence="7">
    <location>
        <begin position="213"/>
        <end position="231"/>
    </location>
</feature>
<feature type="transmembrane region" description="Helical" evidence="7">
    <location>
        <begin position="377"/>
        <end position="395"/>
    </location>
</feature>
<evidence type="ECO:0000256" key="7">
    <source>
        <dbReference type="SAM" id="Phobius"/>
    </source>
</evidence>
<evidence type="ECO:0000256" key="6">
    <source>
        <dbReference type="SAM" id="MobiDB-lite"/>
    </source>
</evidence>
<evidence type="ECO:0000256" key="4">
    <source>
        <dbReference type="ARBA" id="ARBA00022989"/>
    </source>
</evidence>
<keyword evidence="5 7" id="KW-0472">Membrane</keyword>
<dbReference type="Gene3D" id="1.20.1250.20">
    <property type="entry name" value="MFS general substrate transporter like domains"/>
    <property type="match status" value="2"/>
</dbReference>
<comment type="caution">
    <text evidence="9">The sequence shown here is derived from an EMBL/GenBank/DDBJ whole genome shotgun (WGS) entry which is preliminary data.</text>
</comment>
<reference evidence="9 10" key="1">
    <citation type="journal article" date="2024" name="Commun. Biol.">
        <title>Comparative genomic analysis of thermophilic fungi reveals convergent evolutionary adaptations and gene losses.</title>
        <authorList>
            <person name="Steindorff A.S."/>
            <person name="Aguilar-Pontes M.V."/>
            <person name="Robinson A.J."/>
            <person name="Andreopoulos B."/>
            <person name="LaButti K."/>
            <person name="Kuo A."/>
            <person name="Mondo S."/>
            <person name="Riley R."/>
            <person name="Otillar R."/>
            <person name="Haridas S."/>
            <person name="Lipzen A."/>
            <person name="Grimwood J."/>
            <person name="Schmutz J."/>
            <person name="Clum A."/>
            <person name="Reid I.D."/>
            <person name="Moisan M.C."/>
            <person name="Butler G."/>
            <person name="Nguyen T.T.M."/>
            <person name="Dewar K."/>
            <person name="Conant G."/>
            <person name="Drula E."/>
            <person name="Henrissat B."/>
            <person name="Hansel C."/>
            <person name="Singer S."/>
            <person name="Hutchinson M.I."/>
            <person name="de Vries R.P."/>
            <person name="Natvig D.O."/>
            <person name="Powell A.J."/>
            <person name="Tsang A."/>
            <person name="Grigoriev I.V."/>
        </authorList>
    </citation>
    <scope>NUCLEOTIDE SEQUENCE [LARGE SCALE GENOMIC DNA]</scope>
    <source>
        <strain evidence="9 10">ATCC 24622</strain>
    </source>
</reference>
<proteinExistence type="predicted"/>
<dbReference type="PANTHER" id="PTHR43791">
    <property type="entry name" value="PERMEASE-RELATED"/>
    <property type="match status" value="1"/>
</dbReference>
<comment type="subcellular location">
    <subcellularLocation>
        <location evidence="1">Membrane</location>
        <topology evidence="1">Multi-pass membrane protein</topology>
    </subcellularLocation>
</comment>
<dbReference type="InterPro" id="IPR011701">
    <property type="entry name" value="MFS"/>
</dbReference>
<protein>
    <recommendedName>
        <fullName evidence="8">Major facilitator superfamily (MFS) profile domain-containing protein</fullName>
    </recommendedName>
</protein>
<evidence type="ECO:0000256" key="5">
    <source>
        <dbReference type="ARBA" id="ARBA00023136"/>
    </source>
</evidence>
<feature type="transmembrane region" description="Helical" evidence="7">
    <location>
        <begin position="312"/>
        <end position="335"/>
    </location>
</feature>
<dbReference type="Proteomes" id="UP001586593">
    <property type="component" value="Unassembled WGS sequence"/>
</dbReference>
<feature type="transmembrane region" description="Helical" evidence="7">
    <location>
        <begin position="407"/>
        <end position="426"/>
    </location>
</feature>
<sequence>MNNTSKDSVDSAHVESASQPLGGPGSTPNAPTLAELDVIEPAPDPSQGFSGRDKAAEFLKQADHEVIVTPEDNARVLRKIDLRILPLILSVYCLQSLDKTTLSYASVFGIIEQTHLVGNQFSWLGSVVYVAQMVFQPLIAYSLVRFPVGKFSSTMVLCWGVVLCGMAAAKDFGGLLAARLLLGAFEASVAPTFVAVVQMWYRRREQTKRNAAWYAMLGVVNIFGSLLTYGLGHVKSSLHPYQIIFLFCGCLTVAFSVVMFLFMPDSPMQAKFLSNEDKLIAIERLRMNQMGIGSGVWKWGHVLECFVDPKTWIWFCAIFVISIPSGGISTFGPLIVSSFGFDSFTTILFNIPFGAVQMIATLGGAWLSDRIKMKSPVILLLCLPPIAGCAILLAVGREPSDRAVLLVGYYIISVYPGISPLIYSWSAQNTAGDTKRKVTTALIFIGSSAGNIIGPQLFRPSEKPRYTRGLKANLALFVALAVLVALGMVVIRFLNQKQAAKRRSLGKAENIQDLSMMDNKTAEAAEGVLNRLEGNVGEKAFEDVTDMKNEDFIYVY</sequence>
<keyword evidence="10" id="KW-1185">Reference proteome</keyword>
<gene>
    <name evidence="9" type="ORF">VTK73DRAFT_9587</name>
</gene>
<name>A0ABR3XKW0_9PEZI</name>
<keyword evidence="2" id="KW-0813">Transport</keyword>